<organism evidence="3 4">
    <name type="scientific">Lasiosphaeris hirsuta</name>
    <dbReference type="NCBI Taxonomy" id="260670"/>
    <lineage>
        <taxon>Eukaryota</taxon>
        <taxon>Fungi</taxon>
        <taxon>Dikarya</taxon>
        <taxon>Ascomycota</taxon>
        <taxon>Pezizomycotina</taxon>
        <taxon>Sordariomycetes</taxon>
        <taxon>Sordariomycetidae</taxon>
        <taxon>Sordariales</taxon>
        <taxon>Lasiosphaeriaceae</taxon>
        <taxon>Lasiosphaeris</taxon>
    </lineage>
</organism>
<feature type="signal peptide" evidence="2">
    <location>
        <begin position="1"/>
        <end position="17"/>
    </location>
</feature>
<evidence type="ECO:0000256" key="2">
    <source>
        <dbReference type="SAM" id="SignalP"/>
    </source>
</evidence>
<evidence type="ECO:0000256" key="1">
    <source>
        <dbReference type="SAM" id="MobiDB-lite"/>
    </source>
</evidence>
<proteinExistence type="predicted"/>
<dbReference type="Proteomes" id="UP001172102">
    <property type="component" value="Unassembled WGS sequence"/>
</dbReference>
<accession>A0AA40EAG6</accession>
<sequence>MLHVLILVLSCYPVLRWCRLAELRGSDRVGHGGRSEGDSPQHHLGPLHPTHLAPQRLPACLLPGGEGSCCARRVRVPPALVVRFPHTNNHPIGIPAWIGDDGDDGHGHGHEGRPWKPYFPVLSKRGRCTHHVGGMYVGQIAQLC</sequence>
<evidence type="ECO:0000313" key="3">
    <source>
        <dbReference type="EMBL" id="KAK0731077.1"/>
    </source>
</evidence>
<dbReference type="AlphaFoldDB" id="A0AA40EAG6"/>
<comment type="caution">
    <text evidence="3">The sequence shown here is derived from an EMBL/GenBank/DDBJ whole genome shotgun (WGS) entry which is preliminary data.</text>
</comment>
<feature type="compositionally biased region" description="Basic and acidic residues" evidence="1">
    <location>
        <begin position="28"/>
        <end position="41"/>
    </location>
</feature>
<gene>
    <name evidence="3" type="ORF">B0H67DRAFT_58779</name>
</gene>
<keyword evidence="2" id="KW-0732">Signal</keyword>
<feature type="region of interest" description="Disordered" evidence="1">
    <location>
        <begin position="28"/>
        <end position="48"/>
    </location>
</feature>
<reference evidence="3" key="1">
    <citation type="submission" date="2023-06" db="EMBL/GenBank/DDBJ databases">
        <title>Genome-scale phylogeny and comparative genomics of the fungal order Sordariales.</title>
        <authorList>
            <consortium name="Lawrence Berkeley National Laboratory"/>
            <person name="Hensen N."/>
            <person name="Bonometti L."/>
            <person name="Westerberg I."/>
            <person name="Brannstrom I.O."/>
            <person name="Guillou S."/>
            <person name="Cros-Aarteil S."/>
            <person name="Calhoun S."/>
            <person name="Haridas S."/>
            <person name="Kuo A."/>
            <person name="Mondo S."/>
            <person name="Pangilinan J."/>
            <person name="Riley R."/>
            <person name="Labutti K."/>
            <person name="Andreopoulos B."/>
            <person name="Lipzen A."/>
            <person name="Chen C."/>
            <person name="Yanf M."/>
            <person name="Daum C."/>
            <person name="Ng V."/>
            <person name="Clum A."/>
            <person name="Steindorff A."/>
            <person name="Ohm R."/>
            <person name="Martin F."/>
            <person name="Silar P."/>
            <person name="Natvig D."/>
            <person name="Lalanne C."/>
            <person name="Gautier V."/>
            <person name="Ament-Velasquez S.L."/>
            <person name="Kruys A."/>
            <person name="Hutchinson M.I."/>
            <person name="Powell A.J."/>
            <person name="Barry K."/>
            <person name="Miller A.N."/>
            <person name="Grigoriev I.V."/>
            <person name="Debuchy R."/>
            <person name="Gladieux P."/>
            <person name="Thoren M.H."/>
            <person name="Johannesson H."/>
        </authorList>
    </citation>
    <scope>NUCLEOTIDE SEQUENCE</scope>
    <source>
        <strain evidence="3">SMH4607-1</strain>
    </source>
</reference>
<protein>
    <recommendedName>
        <fullName evidence="5">Secreted protein</fullName>
    </recommendedName>
</protein>
<evidence type="ECO:0000313" key="4">
    <source>
        <dbReference type="Proteomes" id="UP001172102"/>
    </source>
</evidence>
<dbReference type="EMBL" id="JAUKUA010000001">
    <property type="protein sequence ID" value="KAK0731077.1"/>
    <property type="molecule type" value="Genomic_DNA"/>
</dbReference>
<name>A0AA40EAG6_9PEZI</name>
<evidence type="ECO:0008006" key="5">
    <source>
        <dbReference type="Google" id="ProtNLM"/>
    </source>
</evidence>
<feature type="chain" id="PRO_5041339123" description="Secreted protein" evidence="2">
    <location>
        <begin position="18"/>
        <end position="144"/>
    </location>
</feature>
<keyword evidence="4" id="KW-1185">Reference proteome</keyword>